<comment type="caution">
    <text evidence="3">The sequence shown here is derived from an EMBL/GenBank/DDBJ whole genome shotgun (WGS) entry which is preliminary data.</text>
</comment>
<proteinExistence type="predicted"/>
<feature type="compositionally biased region" description="Low complexity" evidence="1">
    <location>
        <begin position="204"/>
        <end position="226"/>
    </location>
</feature>
<keyword evidence="2" id="KW-0812">Transmembrane</keyword>
<feature type="region of interest" description="Disordered" evidence="1">
    <location>
        <begin position="198"/>
        <end position="226"/>
    </location>
</feature>
<reference evidence="4" key="1">
    <citation type="journal article" date="2015" name="PLoS Genet.">
        <title>Genome Sequence and Transcriptome Analyses of Chrysochromulina tobin: Metabolic Tools for Enhanced Algal Fitness in the Prominent Order Prymnesiales (Haptophyceae).</title>
        <authorList>
            <person name="Hovde B.T."/>
            <person name="Deodato C.R."/>
            <person name="Hunsperger H.M."/>
            <person name="Ryken S.A."/>
            <person name="Yost W."/>
            <person name="Jha R.K."/>
            <person name="Patterson J."/>
            <person name="Monnat R.J. Jr."/>
            <person name="Barlow S.B."/>
            <person name="Starkenburg S.R."/>
            <person name="Cattolico R.A."/>
        </authorList>
    </citation>
    <scope>NUCLEOTIDE SEQUENCE</scope>
    <source>
        <strain evidence="4">CCMP291</strain>
    </source>
</reference>
<evidence type="ECO:0000313" key="3">
    <source>
        <dbReference type="EMBL" id="KOO28012.1"/>
    </source>
</evidence>
<evidence type="ECO:0000256" key="1">
    <source>
        <dbReference type="SAM" id="MobiDB-lite"/>
    </source>
</evidence>
<organism evidence="3 4">
    <name type="scientific">Chrysochromulina tobinii</name>
    <dbReference type="NCBI Taxonomy" id="1460289"/>
    <lineage>
        <taxon>Eukaryota</taxon>
        <taxon>Haptista</taxon>
        <taxon>Haptophyta</taxon>
        <taxon>Prymnesiophyceae</taxon>
        <taxon>Prymnesiales</taxon>
        <taxon>Chrysochromulinaceae</taxon>
        <taxon>Chrysochromulina</taxon>
    </lineage>
</organism>
<keyword evidence="2" id="KW-1133">Transmembrane helix</keyword>
<evidence type="ECO:0000256" key="2">
    <source>
        <dbReference type="SAM" id="Phobius"/>
    </source>
</evidence>
<dbReference type="EMBL" id="JWZX01002634">
    <property type="protein sequence ID" value="KOO28012.1"/>
    <property type="molecule type" value="Genomic_DNA"/>
</dbReference>
<keyword evidence="4" id="KW-1185">Reference proteome</keyword>
<feature type="non-terminal residue" evidence="3">
    <location>
        <position position="1"/>
    </location>
</feature>
<accession>A0A0M0JNZ6</accession>
<dbReference type="Proteomes" id="UP000037460">
    <property type="component" value="Unassembled WGS sequence"/>
</dbReference>
<feature type="transmembrane region" description="Helical" evidence="2">
    <location>
        <begin position="87"/>
        <end position="109"/>
    </location>
</feature>
<sequence length="226" mass="24017">VTTDVPDCKASAIAIEPSSPISLPCNSRLVTADVPEERAPMMALAPSGPMQLLPRLRSVNTVINFRSDPIRMVSAGWRSWPERSAFVWSRVMLVSMMPLSAPILASIVADSMSKLFLSRLHFLSTDVAGRRYAMSMAAATWSPLSDKSSSAVTLSSRICCTGMPQTTPKPAQATAAIVSLNGGSPSPEMQLLRASLAVPRRKNPTSPSSSMSSSTFAARMAATSTT</sequence>
<dbReference type="AlphaFoldDB" id="A0A0M0JNZ6"/>
<keyword evidence="2" id="KW-0472">Membrane</keyword>
<gene>
    <name evidence="3" type="ORF">Ctob_007635</name>
</gene>
<evidence type="ECO:0000313" key="4">
    <source>
        <dbReference type="Proteomes" id="UP000037460"/>
    </source>
</evidence>
<name>A0A0M0JNZ6_9EUKA</name>
<protein>
    <submittedName>
        <fullName evidence="3">Uncharacterized protein</fullName>
    </submittedName>
</protein>